<proteinExistence type="predicted"/>
<evidence type="ECO:0000313" key="3">
    <source>
        <dbReference type="EMBL" id="NMM47134.1"/>
    </source>
</evidence>
<name>A0A848IY12_9BACT</name>
<gene>
    <name evidence="3" type="ORF">HH304_01890</name>
</gene>
<evidence type="ECO:0000313" key="4">
    <source>
        <dbReference type="Proteomes" id="UP000559010"/>
    </source>
</evidence>
<dbReference type="Pfam" id="PF00497">
    <property type="entry name" value="SBP_bac_3"/>
    <property type="match status" value="1"/>
</dbReference>
<evidence type="ECO:0000259" key="2">
    <source>
        <dbReference type="Pfam" id="PF00497"/>
    </source>
</evidence>
<reference evidence="3 4" key="1">
    <citation type="submission" date="2020-04" db="EMBL/GenBank/DDBJ databases">
        <title>Flammeovirgaceae bacterium KN852 isolated from deep sea.</title>
        <authorList>
            <person name="Zhang D.-C."/>
        </authorList>
    </citation>
    <scope>NUCLEOTIDE SEQUENCE [LARGE SCALE GENOMIC DNA]</scope>
    <source>
        <strain evidence="3 4">KN852</strain>
    </source>
</reference>
<dbReference type="SUPFAM" id="SSF53850">
    <property type="entry name" value="Periplasmic binding protein-like II"/>
    <property type="match status" value="1"/>
</dbReference>
<keyword evidence="4" id="KW-1185">Reference proteome</keyword>
<dbReference type="AlphaFoldDB" id="A0A848IY12"/>
<dbReference type="EMBL" id="JABBNU010000001">
    <property type="protein sequence ID" value="NMM47134.1"/>
    <property type="molecule type" value="Genomic_DNA"/>
</dbReference>
<dbReference type="Gene3D" id="3.40.190.10">
    <property type="entry name" value="Periplasmic binding protein-like II"/>
    <property type="match status" value="2"/>
</dbReference>
<accession>A0A848IY12</accession>
<dbReference type="InterPro" id="IPR001638">
    <property type="entry name" value="Solute-binding_3/MltF_N"/>
</dbReference>
<evidence type="ECO:0000256" key="1">
    <source>
        <dbReference type="SAM" id="SignalP"/>
    </source>
</evidence>
<feature type="chain" id="PRO_5032659119" evidence="1">
    <location>
        <begin position="23"/>
        <end position="283"/>
    </location>
</feature>
<feature type="domain" description="Solute-binding protein family 3/N-terminal" evidence="2">
    <location>
        <begin position="48"/>
        <end position="180"/>
    </location>
</feature>
<organism evidence="3 4">
    <name type="scientific">Marinigracilibium pacificum</name>
    <dbReference type="NCBI Taxonomy" id="2729599"/>
    <lineage>
        <taxon>Bacteria</taxon>
        <taxon>Pseudomonadati</taxon>
        <taxon>Bacteroidota</taxon>
        <taxon>Cytophagia</taxon>
        <taxon>Cytophagales</taxon>
        <taxon>Flammeovirgaceae</taxon>
        <taxon>Marinigracilibium</taxon>
    </lineage>
</organism>
<sequence>MKFFRQSLWLFLLAISTLNSFSQSTSFEKAKQQGSGTLEYMYVATPGFMENENGKYSGICVDILSGFEKWVQSQYGITLQTKYVPTANESFPTFLGKVKAGGAGVIGVGGITITEQRKASYSFSYPFINNISILATHSSVPAISSPDQIATAFANMTALSVKGTTNEKALLELKRKHFPNMKIEYLPSNMYVSQKIAEDPKYFSIVDLGYFLASLKKYRTIKRQPAMDESNERFGFIMPKNSDWAPVLSEYLKSVYLNSPEHRKSIATHLGPSALKLLDSFAN</sequence>
<protein>
    <submittedName>
        <fullName evidence="3">ABC transporter substrate-binding protein</fullName>
    </submittedName>
</protein>
<dbReference type="Proteomes" id="UP000559010">
    <property type="component" value="Unassembled WGS sequence"/>
</dbReference>
<keyword evidence="1" id="KW-0732">Signal</keyword>
<comment type="caution">
    <text evidence="3">The sequence shown here is derived from an EMBL/GenBank/DDBJ whole genome shotgun (WGS) entry which is preliminary data.</text>
</comment>
<feature type="signal peptide" evidence="1">
    <location>
        <begin position="1"/>
        <end position="22"/>
    </location>
</feature>
<dbReference type="RefSeq" id="WP_169677746.1">
    <property type="nucleotide sequence ID" value="NZ_JABBNU010000001.1"/>
</dbReference>